<dbReference type="EMBL" id="RCCT01000007">
    <property type="protein sequence ID" value="RLK00011.1"/>
    <property type="molecule type" value="Genomic_DNA"/>
</dbReference>
<keyword evidence="3" id="KW-1185">Reference proteome</keyword>
<gene>
    <name evidence="2" type="ORF">CLV75_3935</name>
</gene>
<sequence length="177" mass="20148">MKLSSALTRTAMLCAFLLPSTTVASPDWTCIEPALRDELELKFKFQDDFAELVSTERPEFGELVQLGAEATKTNFAMRLSRIVWLWEHDPSRLASPNDFWVLDWRDDDMSQWLEADPANAVSQAQFEALQGSINEHPDLPDFRAYVSDNRAVSPYLELYTSFGEDTQVAREIVASCY</sequence>
<comment type="caution">
    <text evidence="2">The sequence shown here is derived from an EMBL/GenBank/DDBJ whole genome shotgun (WGS) entry which is preliminary data.</text>
</comment>
<protein>
    <submittedName>
        <fullName evidence="2">Uncharacterized protein</fullName>
    </submittedName>
</protein>
<dbReference type="STRING" id="981384.GCA_000192475_03645"/>
<reference evidence="2 3" key="1">
    <citation type="submission" date="2018-10" db="EMBL/GenBank/DDBJ databases">
        <title>Genomic Encyclopedia of Archaeal and Bacterial Type Strains, Phase II (KMG-II): from individual species to whole genera.</title>
        <authorList>
            <person name="Goeker M."/>
        </authorList>
    </citation>
    <scope>NUCLEOTIDE SEQUENCE [LARGE SCALE GENOMIC DNA]</scope>
    <source>
        <strain evidence="2 3">DSM 29317</strain>
    </source>
</reference>
<evidence type="ECO:0000313" key="2">
    <source>
        <dbReference type="EMBL" id="RLK00011.1"/>
    </source>
</evidence>
<keyword evidence="1" id="KW-0732">Signal</keyword>
<feature type="chain" id="PRO_5019800575" evidence="1">
    <location>
        <begin position="25"/>
        <end position="177"/>
    </location>
</feature>
<proteinExistence type="predicted"/>
<feature type="signal peptide" evidence="1">
    <location>
        <begin position="1"/>
        <end position="24"/>
    </location>
</feature>
<organism evidence="2 3">
    <name type="scientific">Ruegeria conchae</name>
    <dbReference type="NCBI Taxonomy" id="981384"/>
    <lineage>
        <taxon>Bacteria</taxon>
        <taxon>Pseudomonadati</taxon>
        <taxon>Pseudomonadota</taxon>
        <taxon>Alphaproteobacteria</taxon>
        <taxon>Rhodobacterales</taxon>
        <taxon>Roseobacteraceae</taxon>
        <taxon>Ruegeria</taxon>
    </lineage>
</organism>
<dbReference type="AlphaFoldDB" id="A0A497YVA1"/>
<name>A0A497YVA1_9RHOB</name>
<accession>A0A497YVA1</accession>
<dbReference type="Proteomes" id="UP000271700">
    <property type="component" value="Unassembled WGS sequence"/>
</dbReference>
<evidence type="ECO:0000313" key="3">
    <source>
        <dbReference type="Proteomes" id="UP000271700"/>
    </source>
</evidence>
<evidence type="ECO:0000256" key="1">
    <source>
        <dbReference type="SAM" id="SignalP"/>
    </source>
</evidence>